<feature type="chain" id="PRO_5022801892" evidence="6">
    <location>
        <begin position="20"/>
        <end position="338"/>
    </location>
</feature>
<dbReference type="SMART" id="SM00848">
    <property type="entry name" value="Inhibitor_I29"/>
    <property type="match status" value="1"/>
</dbReference>
<sequence>MKVFVILGLVAISISAVCSITINDISEEWNLFKVKYNKTYKNIEDELFRKKLYLKNKIVIEEHNKLYKKGQVTYKLKMNQFGDMANHERKYMNGFNQILKNNIDDRDSVTYLSPENVNIPSSIDWRKLGAVTPVKDQGHKCGSCWAFSSTGSLEGQQFRKTGKLVSLSEQNLIDCSRMYGNHGCRGGLMDQSFKYIKLNGGIDTENSYPYKGKNGYFCKYNPQNKGATVTGTVDIATGDEDALAEAVATVGPISVGVDASSDNFSFYSEGVFYEPTCSSTIIDHAILAVGYNTTEAGEDYWIVKNSWGEEWGQGGYIWMARNKNNNCGIASMASYPLV</sequence>
<dbReference type="InterPro" id="IPR025660">
    <property type="entry name" value="Pept_his_AS"/>
</dbReference>
<accession>A0A5E4M9R1</accession>
<dbReference type="FunFam" id="3.90.70.10:FF:000006">
    <property type="entry name" value="Cathepsin S"/>
    <property type="match status" value="1"/>
</dbReference>
<keyword evidence="5" id="KW-1015">Disulfide bond</keyword>
<dbReference type="Gene3D" id="3.90.70.10">
    <property type="entry name" value="Cysteine proteinases"/>
    <property type="match status" value="1"/>
</dbReference>
<dbReference type="InterPro" id="IPR000668">
    <property type="entry name" value="Peptidase_C1A_C"/>
</dbReference>
<evidence type="ECO:0000256" key="1">
    <source>
        <dbReference type="ARBA" id="ARBA00008455"/>
    </source>
</evidence>
<evidence type="ECO:0000259" key="8">
    <source>
        <dbReference type="SMART" id="SM00848"/>
    </source>
</evidence>
<dbReference type="PRINTS" id="PR00705">
    <property type="entry name" value="PAPAIN"/>
</dbReference>
<dbReference type="Pfam" id="PF08246">
    <property type="entry name" value="Inhibitor_I29"/>
    <property type="match status" value="1"/>
</dbReference>
<organism evidence="9 10">
    <name type="scientific">Cinara cedri</name>
    <dbReference type="NCBI Taxonomy" id="506608"/>
    <lineage>
        <taxon>Eukaryota</taxon>
        <taxon>Metazoa</taxon>
        <taxon>Ecdysozoa</taxon>
        <taxon>Arthropoda</taxon>
        <taxon>Hexapoda</taxon>
        <taxon>Insecta</taxon>
        <taxon>Pterygota</taxon>
        <taxon>Neoptera</taxon>
        <taxon>Paraneoptera</taxon>
        <taxon>Hemiptera</taxon>
        <taxon>Sternorrhyncha</taxon>
        <taxon>Aphidomorpha</taxon>
        <taxon>Aphidoidea</taxon>
        <taxon>Aphididae</taxon>
        <taxon>Lachninae</taxon>
        <taxon>Cinara</taxon>
    </lineage>
</organism>
<dbReference type="InterPro" id="IPR025661">
    <property type="entry name" value="Pept_asp_AS"/>
</dbReference>
<reference evidence="9 10" key="1">
    <citation type="submission" date="2019-08" db="EMBL/GenBank/DDBJ databases">
        <authorList>
            <person name="Alioto T."/>
            <person name="Alioto T."/>
            <person name="Gomez Garrido J."/>
        </authorList>
    </citation>
    <scope>NUCLEOTIDE SEQUENCE [LARGE SCALE GENOMIC DNA]</scope>
</reference>
<keyword evidence="10" id="KW-1185">Reference proteome</keyword>
<protein>
    <submittedName>
        <fullName evidence="9">Peptidase C1A, papain C-terminal,Cysteine peptidase, asparagine active site,Cysteine peptidase</fullName>
    </submittedName>
</protein>
<name>A0A5E4M9R1_9HEMI</name>
<evidence type="ECO:0000259" key="7">
    <source>
        <dbReference type="SMART" id="SM00645"/>
    </source>
</evidence>
<evidence type="ECO:0000256" key="2">
    <source>
        <dbReference type="ARBA" id="ARBA00022670"/>
    </source>
</evidence>
<evidence type="ECO:0000256" key="5">
    <source>
        <dbReference type="ARBA" id="ARBA00023157"/>
    </source>
</evidence>
<keyword evidence="2" id="KW-0645">Protease</keyword>
<dbReference type="InterPro" id="IPR039417">
    <property type="entry name" value="Peptidase_C1A_papain-like"/>
</dbReference>
<dbReference type="PANTHER" id="PTHR12411">
    <property type="entry name" value="CYSTEINE PROTEASE FAMILY C1-RELATED"/>
    <property type="match status" value="1"/>
</dbReference>
<gene>
    <name evidence="9" type="ORF">CINCED_3A006381</name>
</gene>
<evidence type="ECO:0000313" key="9">
    <source>
        <dbReference type="EMBL" id="VVC28252.1"/>
    </source>
</evidence>
<keyword evidence="3" id="KW-0378">Hydrolase</keyword>
<feature type="domain" description="Peptidase C1A papain C-terminal" evidence="7">
    <location>
        <begin position="119"/>
        <end position="337"/>
    </location>
</feature>
<evidence type="ECO:0000256" key="3">
    <source>
        <dbReference type="ARBA" id="ARBA00022801"/>
    </source>
</evidence>
<dbReference type="InterPro" id="IPR013201">
    <property type="entry name" value="Prot_inhib_I29"/>
</dbReference>
<keyword evidence="4" id="KW-0788">Thiol protease</keyword>
<keyword evidence="6" id="KW-0732">Signal</keyword>
<proteinExistence type="inferred from homology"/>
<dbReference type="EMBL" id="CABPRJ010000479">
    <property type="protein sequence ID" value="VVC28252.1"/>
    <property type="molecule type" value="Genomic_DNA"/>
</dbReference>
<feature type="signal peptide" evidence="6">
    <location>
        <begin position="1"/>
        <end position="19"/>
    </location>
</feature>
<dbReference type="GO" id="GO:0008234">
    <property type="term" value="F:cysteine-type peptidase activity"/>
    <property type="evidence" value="ECO:0007669"/>
    <property type="project" value="UniProtKB-KW"/>
</dbReference>
<evidence type="ECO:0000256" key="4">
    <source>
        <dbReference type="ARBA" id="ARBA00022807"/>
    </source>
</evidence>
<dbReference type="SUPFAM" id="SSF54001">
    <property type="entry name" value="Cysteine proteinases"/>
    <property type="match status" value="1"/>
</dbReference>
<dbReference type="OrthoDB" id="6609278at2759"/>
<comment type="similarity">
    <text evidence="1">Belongs to the peptidase C1 family.</text>
</comment>
<dbReference type="InterPro" id="IPR013128">
    <property type="entry name" value="Peptidase_C1A"/>
</dbReference>
<dbReference type="Proteomes" id="UP000325440">
    <property type="component" value="Unassembled WGS sequence"/>
</dbReference>
<dbReference type="AlphaFoldDB" id="A0A5E4M9R1"/>
<dbReference type="SMART" id="SM00645">
    <property type="entry name" value="Pept_C1"/>
    <property type="match status" value="1"/>
</dbReference>
<dbReference type="PROSITE" id="PS00639">
    <property type="entry name" value="THIOL_PROTEASE_HIS"/>
    <property type="match status" value="1"/>
</dbReference>
<dbReference type="PROSITE" id="PS00640">
    <property type="entry name" value="THIOL_PROTEASE_ASN"/>
    <property type="match status" value="1"/>
</dbReference>
<dbReference type="CDD" id="cd02248">
    <property type="entry name" value="Peptidase_C1A"/>
    <property type="match status" value="1"/>
</dbReference>
<dbReference type="InterPro" id="IPR038765">
    <property type="entry name" value="Papain-like_cys_pep_sf"/>
</dbReference>
<dbReference type="Pfam" id="PF00112">
    <property type="entry name" value="Peptidase_C1"/>
    <property type="match status" value="1"/>
</dbReference>
<dbReference type="GO" id="GO:0006508">
    <property type="term" value="P:proteolysis"/>
    <property type="evidence" value="ECO:0007669"/>
    <property type="project" value="UniProtKB-KW"/>
</dbReference>
<evidence type="ECO:0000256" key="6">
    <source>
        <dbReference type="SAM" id="SignalP"/>
    </source>
</evidence>
<feature type="domain" description="Cathepsin propeptide inhibitor" evidence="8">
    <location>
        <begin position="29"/>
        <end position="89"/>
    </location>
</feature>
<evidence type="ECO:0000313" key="10">
    <source>
        <dbReference type="Proteomes" id="UP000325440"/>
    </source>
</evidence>